<reference evidence="3 4" key="1">
    <citation type="journal article" date="2020" name="Microbiol. Res.">
        <title>Flavobacterium pokkalii sp. nov., a novel plant growth promoting native rhizobacteria isolated from pokkali rice grown in coastal saline affected agricultural regions of southern India, Kerala.</title>
        <authorList>
            <person name="Menon R.R."/>
            <person name="Kumari S."/>
            <person name="Viver T."/>
            <person name="Rameshkumar N."/>
        </authorList>
    </citation>
    <scope>NUCLEOTIDE SEQUENCE [LARGE SCALE GENOMIC DNA]</scope>
    <source>
        <strain evidence="3 4">L1I52</strain>
    </source>
</reference>
<sequence length="97" mass="11412">MKQSYVYILKCSDGSYYTGVTSNLSARMFKHNSGFYPDCFTFNRRPLELVFYCEFTDINLAIEKEKQIKKWSRAKKEALINDDFDELVNLAKKNFGK</sequence>
<dbReference type="EMBL" id="NASZ01000036">
    <property type="protein sequence ID" value="MBD0726680.1"/>
    <property type="molecule type" value="Genomic_DNA"/>
</dbReference>
<evidence type="ECO:0000313" key="3">
    <source>
        <dbReference type="EMBL" id="MBD0726680.1"/>
    </source>
</evidence>
<name>A0ABR7UYT5_9FLAO</name>
<accession>A0ABR7UYT5</accession>
<dbReference type="InterPro" id="IPR000305">
    <property type="entry name" value="GIY-YIG_endonuc"/>
</dbReference>
<dbReference type="PANTHER" id="PTHR34477:SF1">
    <property type="entry name" value="UPF0213 PROTEIN YHBQ"/>
    <property type="match status" value="1"/>
</dbReference>
<proteinExistence type="inferred from homology"/>
<dbReference type="SUPFAM" id="SSF82771">
    <property type="entry name" value="GIY-YIG endonuclease"/>
    <property type="match status" value="1"/>
</dbReference>
<dbReference type="RefSeq" id="WP_188221668.1">
    <property type="nucleotide sequence ID" value="NZ_NASZ01000036.1"/>
</dbReference>
<organism evidence="3 4">
    <name type="scientific">Flavobacterium pokkalii</name>
    <dbReference type="NCBI Taxonomy" id="1940408"/>
    <lineage>
        <taxon>Bacteria</taxon>
        <taxon>Pseudomonadati</taxon>
        <taxon>Bacteroidota</taxon>
        <taxon>Flavobacteriia</taxon>
        <taxon>Flavobacteriales</taxon>
        <taxon>Flavobacteriaceae</taxon>
        <taxon>Flavobacterium</taxon>
    </lineage>
</organism>
<dbReference type="InterPro" id="IPR035901">
    <property type="entry name" value="GIY-YIG_endonuc_sf"/>
</dbReference>
<gene>
    <name evidence="3" type="ORF">B6A10_16030</name>
</gene>
<dbReference type="PROSITE" id="PS50164">
    <property type="entry name" value="GIY_YIG"/>
    <property type="match status" value="1"/>
</dbReference>
<dbReference type="Pfam" id="PF01541">
    <property type="entry name" value="GIY-YIG"/>
    <property type="match status" value="1"/>
</dbReference>
<dbReference type="Proteomes" id="UP000661715">
    <property type="component" value="Unassembled WGS sequence"/>
</dbReference>
<protein>
    <recommendedName>
        <fullName evidence="2">GIY-YIG domain-containing protein</fullName>
    </recommendedName>
</protein>
<dbReference type="CDD" id="cd10456">
    <property type="entry name" value="GIY-YIG_UPF0213"/>
    <property type="match status" value="1"/>
</dbReference>
<comment type="similarity">
    <text evidence="1">Belongs to the UPF0213 family.</text>
</comment>
<evidence type="ECO:0000259" key="2">
    <source>
        <dbReference type="PROSITE" id="PS50164"/>
    </source>
</evidence>
<evidence type="ECO:0000313" key="4">
    <source>
        <dbReference type="Proteomes" id="UP000661715"/>
    </source>
</evidence>
<dbReference type="Gene3D" id="3.40.1440.10">
    <property type="entry name" value="GIY-YIG endonuclease"/>
    <property type="match status" value="1"/>
</dbReference>
<dbReference type="PANTHER" id="PTHR34477">
    <property type="entry name" value="UPF0213 PROTEIN YHBQ"/>
    <property type="match status" value="1"/>
</dbReference>
<comment type="caution">
    <text evidence="3">The sequence shown here is derived from an EMBL/GenBank/DDBJ whole genome shotgun (WGS) entry which is preliminary data.</text>
</comment>
<evidence type="ECO:0000256" key="1">
    <source>
        <dbReference type="ARBA" id="ARBA00007435"/>
    </source>
</evidence>
<feature type="domain" description="GIY-YIG" evidence="2">
    <location>
        <begin position="2"/>
        <end position="78"/>
    </location>
</feature>
<keyword evidence="4" id="KW-1185">Reference proteome</keyword>
<dbReference type="InterPro" id="IPR050190">
    <property type="entry name" value="UPF0213_domain"/>
</dbReference>